<gene>
    <name evidence="1" type="ORF">ACFPJ5_14275</name>
</gene>
<evidence type="ECO:0000313" key="1">
    <source>
        <dbReference type="EMBL" id="MFC5368098.1"/>
    </source>
</evidence>
<name>A0ABD5RDN2_9EURY</name>
<dbReference type="EMBL" id="JBHSKX010000002">
    <property type="protein sequence ID" value="MFC5368098.1"/>
    <property type="molecule type" value="Genomic_DNA"/>
</dbReference>
<proteinExistence type="predicted"/>
<dbReference type="AlphaFoldDB" id="A0ABD5RDN2"/>
<organism evidence="1 2">
    <name type="scientific">Salinirubrum litoreum</name>
    <dbReference type="NCBI Taxonomy" id="1126234"/>
    <lineage>
        <taxon>Archaea</taxon>
        <taxon>Methanobacteriati</taxon>
        <taxon>Methanobacteriota</taxon>
        <taxon>Stenosarchaea group</taxon>
        <taxon>Halobacteria</taxon>
        <taxon>Halobacteriales</taxon>
        <taxon>Haloferacaceae</taxon>
        <taxon>Salinirubrum</taxon>
    </lineage>
</organism>
<dbReference type="Proteomes" id="UP001596201">
    <property type="component" value="Unassembled WGS sequence"/>
</dbReference>
<dbReference type="RefSeq" id="WP_227230332.1">
    <property type="nucleotide sequence ID" value="NZ_JAJCVJ010000002.1"/>
</dbReference>
<comment type="caution">
    <text evidence="1">The sequence shown here is derived from an EMBL/GenBank/DDBJ whole genome shotgun (WGS) entry which is preliminary data.</text>
</comment>
<keyword evidence="2" id="KW-1185">Reference proteome</keyword>
<sequence>MSDELVSITTLDEHRGVLVHDRVDDARFEIRTDRSVEPRPVPPDEFRFPVDEAVSIEAEELVAPQGVVVYARSLDEGSETQVWREDGGQLEAGRHELQVMSVTPKVYLRVSGPMTVPEDDNRMRFQFGERREVEIGARTCHEQPAGTVQTTDDPHDVARAVSTFGSALKTLSPERSFPTLRGHPPLVEVGAELSVPDVVSPPDSGVVVEVPPDLASLYRVAPLAFYFGATVECGTEPRVVADGESLPLSTDRLSVEERIDRLLQQSFLLDCIVRTEGLYQMELEARTALEESLPFDLESMYDAPLSQRVAAYDDVPYHLVEPHVPQWPVRSTITPNPEHLGYLPFIAYWLSSVHVAEHLEPSSLPSPPPELTDFVREVPVRGGSEEMATESSTNSDVESATSEALAQMWIGEGVQAGAMKPRLERVREIATGDTATNDVISVAVVCTDREMLDETRDGIYGLRDVVDFDVSTHYCTSIAELRELLERDIDFFHYVGHIDDDGFQCPDGHLDAASLEYTGVEAFLLNACRSYDQGRALVDAGAKGGIVTLQKVFNHRATSFGRQAARFLNQGYSLEATLSLLDHVSLPTDKYTVVGAPRYSVCQTKGGANVAGVLDRTGEQYELAHVQHPANAFDIGSVVNFSEMGASEHHIASGEVTSWTLSPDEVTPFLESMSDPVAFDGEFHWPDDFPDL</sequence>
<evidence type="ECO:0000313" key="2">
    <source>
        <dbReference type="Proteomes" id="UP001596201"/>
    </source>
</evidence>
<protein>
    <recommendedName>
        <fullName evidence="3">CHAT domain-containing protein</fullName>
    </recommendedName>
</protein>
<reference evidence="1 2" key="1">
    <citation type="journal article" date="2019" name="Int. J. Syst. Evol. Microbiol.">
        <title>The Global Catalogue of Microorganisms (GCM) 10K type strain sequencing project: providing services to taxonomists for standard genome sequencing and annotation.</title>
        <authorList>
            <consortium name="The Broad Institute Genomics Platform"/>
            <consortium name="The Broad Institute Genome Sequencing Center for Infectious Disease"/>
            <person name="Wu L."/>
            <person name="Ma J."/>
        </authorList>
    </citation>
    <scope>NUCLEOTIDE SEQUENCE [LARGE SCALE GENOMIC DNA]</scope>
    <source>
        <strain evidence="1 2">CGMCC 1.12237</strain>
    </source>
</reference>
<evidence type="ECO:0008006" key="3">
    <source>
        <dbReference type="Google" id="ProtNLM"/>
    </source>
</evidence>
<accession>A0ABD5RDN2</accession>